<keyword evidence="2" id="KW-1185">Reference proteome</keyword>
<dbReference type="KEGG" id="dmm:dnm_030890"/>
<dbReference type="Proteomes" id="UP000663722">
    <property type="component" value="Chromosome"/>
</dbReference>
<accession>A0A975BKP3</accession>
<evidence type="ECO:0000313" key="2">
    <source>
        <dbReference type="Proteomes" id="UP000663722"/>
    </source>
</evidence>
<proteinExistence type="predicted"/>
<sequence>MTVTIWQIAGCVPPFTQGQVLCVKGGTHPFFYHKGTKTQSLRKSLCDSFVALWLIFSDVCKAEPAIFLPQSHEGTTFHEISLGLCGGTGHFFCHEDTKTQSFTKSLCGFVADLFGCVKSGTGHFFCHEATKAQSQ</sequence>
<gene>
    <name evidence="1" type="ORF">dnm_030890</name>
</gene>
<dbReference type="EMBL" id="CP061800">
    <property type="protein sequence ID" value="QTA87062.1"/>
    <property type="molecule type" value="Genomic_DNA"/>
</dbReference>
<organism evidence="1 2">
    <name type="scientific">Desulfonema magnum</name>
    <dbReference type="NCBI Taxonomy" id="45655"/>
    <lineage>
        <taxon>Bacteria</taxon>
        <taxon>Pseudomonadati</taxon>
        <taxon>Thermodesulfobacteriota</taxon>
        <taxon>Desulfobacteria</taxon>
        <taxon>Desulfobacterales</taxon>
        <taxon>Desulfococcaceae</taxon>
        <taxon>Desulfonema</taxon>
    </lineage>
</organism>
<reference evidence="1" key="1">
    <citation type="journal article" date="2021" name="Microb. Physiol.">
        <title>Proteogenomic Insights into the Physiology of Marine, Sulfate-Reducing, Filamentous Desulfonema limicola and Desulfonema magnum.</title>
        <authorList>
            <person name="Schnaars V."/>
            <person name="Wohlbrand L."/>
            <person name="Scheve S."/>
            <person name="Hinrichs C."/>
            <person name="Reinhardt R."/>
            <person name="Rabus R."/>
        </authorList>
    </citation>
    <scope>NUCLEOTIDE SEQUENCE</scope>
    <source>
        <strain evidence="1">4be13</strain>
    </source>
</reference>
<protein>
    <submittedName>
        <fullName evidence="1">Uncharacterized protein</fullName>
    </submittedName>
</protein>
<dbReference type="AlphaFoldDB" id="A0A975BKP3"/>
<name>A0A975BKP3_9BACT</name>
<evidence type="ECO:0000313" key="1">
    <source>
        <dbReference type="EMBL" id="QTA87062.1"/>
    </source>
</evidence>